<sequence length="577" mass="62118" precursor="true">MSLRRAARVLACMAFASFAVSAPTRADDAITVDHAPEPLVTKVYQVADLVVPLASESGAKKSSDFEWLIDLIELRTGADCWPQGGGQGALTVHESTLSLVVRQSHAMHERIADLLSEVRGTGDLALSVEIQLIQGDLDACGDGKIHRTAQGLVDAAGKQRLLMTLQSQKESAITAAPKITFFNGTTASIETTEEGCSRTFNVRGVISKDNRYSRLWIDAKINGETSKAEVLIPEGHTAVRKLPGENSWLLLTSHVINAEEPQVIAPLKQMLPPSGDQKRYLVPVDETPEPAELTSVPQFKAQAEAFGLSVASRPTEHPAATSEPSPALVNAVEQVEYQVAHAEPAPMTEALPEAPAQATVQLEELPAPPELDNPREANSARGFANVFTIEPEASEEPARLNLCLDDADCQSPQRLSLQVFDNGFVAVPQFPIPLNAIPAPSPAGQRTASNRSLPHVDFFAVEGNGVGTVPRWHGPDGVLIFTNERPRRGVVQASAAKAPAASLESNLKTAASQLEELGLNSEARMIRSLQHSLEMKARERCRQIDLEIARLQAARARLEQMAGPSRKVSPANATEVR</sequence>
<feature type="signal peptide" evidence="2">
    <location>
        <begin position="1"/>
        <end position="21"/>
    </location>
</feature>
<accession>A0A517SC47</accession>
<dbReference type="AlphaFoldDB" id="A0A517SC47"/>
<dbReference type="Proteomes" id="UP000315700">
    <property type="component" value="Chromosome"/>
</dbReference>
<proteinExistence type="predicted"/>
<dbReference type="EMBL" id="CP036271">
    <property type="protein sequence ID" value="QDT53717.1"/>
    <property type="molecule type" value="Genomic_DNA"/>
</dbReference>
<evidence type="ECO:0000256" key="2">
    <source>
        <dbReference type="SAM" id="SignalP"/>
    </source>
</evidence>
<name>A0A517SC47_9PLAN</name>
<dbReference type="KEGG" id="ccos:Pan44_17400"/>
<evidence type="ECO:0000313" key="4">
    <source>
        <dbReference type="Proteomes" id="UP000315700"/>
    </source>
</evidence>
<feature type="coiled-coil region" evidence="1">
    <location>
        <begin position="500"/>
        <end position="561"/>
    </location>
</feature>
<gene>
    <name evidence="3" type="ORF">Pan44_17400</name>
</gene>
<feature type="chain" id="PRO_5021975147" evidence="2">
    <location>
        <begin position="22"/>
        <end position="577"/>
    </location>
</feature>
<evidence type="ECO:0000313" key="3">
    <source>
        <dbReference type="EMBL" id="QDT53717.1"/>
    </source>
</evidence>
<reference evidence="3 4" key="1">
    <citation type="submission" date="2019-02" db="EMBL/GenBank/DDBJ databases">
        <title>Deep-cultivation of Planctomycetes and their phenomic and genomic characterization uncovers novel biology.</title>
        <authorList>
            <person name="Wiegand S."/>
            <person name="Jogler M."/>
            <person name="Boedeker C."/>
            <person name="Pinto D."/>
            <person name="Vollmers J."/>
            <person name="Rivas-Marin E."/>
            <person name="Kohn T."/>
            <person name="Peeters S.H."/>
            <person name="Heuer A."/>
            <person name="Rast P."/>
            <person name="Oberbeckmann S."/>
            <person name="Bunk B."/>
            <person name="Jeske O."/>
            <person name="Meyerdierks A."/>
            <person name="Storesund J.E."/>
            <person name="Kallscheuer N."/>
            <person name="Luecker S."/>
            <person name="Lage O.M."/>
            <person name="Pohl T."/>
            <person name="Merkel B.J."/>
            <person name="Hornburger P."/>
            <person name="Mueller R.-W."/>
            <person name="Bruemmer F."/>
            <person name="Labrenz M."/>
            <person name="Spormann A.M."/>
            <person name="Op den Camp H."/>
            <person name="Overmann J."/>
            <person name="Amann R."/>
            <person name="Jetten M.S.M."/>
            <person name="Mascher T."/>
            <person name="Medema M.H."/>
            <person name="Devos D.P."/>
            <person name="Kaster A.-K."/>
            <person name="Ovreas L."/>
            <person name="Rohde M."/>
            <person name="Galperin M.Y."/>
            <person name="Jogler C."/>
        </authorList>
    </citation>
    <scope>NUCLEOTIDE SEQUENCE [LARGE SCALE GENOMIC DNA]</scope>
    <source>
        <strain evidence="3 4">Pan44</strain>
    </source>
</reference>
<keyword evidence="4" id="KW-1185">Reference proteome</keyword>
<organism evidence="3 4">
    <name type="scientific">Caulifigura coniformis</name>
    <dbReference type="NCBI Taxonomy" id="2527983"/>
    <lineage>
        <taxon>Bacteria</taxon>
        <taxon>Pseudomonadati</taxon>
        <taxon>Planctomycetota</taxon>
        <taxon>Planctomycetia</taxon>
        <taxon>Planctomycetales</taxon>
        <taxon>Planctomycetaceae</taxon>
        <taxon>Caulifigura</taxon>
    </lineage>
</organism>
<evidence type="ECO:0000256" key="1">
    <source>
        <dbReference type="SAM" id="Coils"/>
    </source>
</evidence>
<protein>
    <submittedName>
        <fullName evidence="3">Uncharacterized protein</fullName>
    </submittedName>
</protein>
<dbReference type="InParanoid" id="A0A517SC47"/>
<keyword evidence="2" id="KW-0732">Signal</keyword>
<keyword evidence="1" id="KW-0175">Coiled coil</keyword>